<organism evidence="1">
    <name type="scientific">viral metagenome</name>
    <dbReference type="NCBI Taxonomy" id="1070528"/>
    <lineage>
        <taxon>unclassified sequences</taxon>
        <taxon>metagenomes</taxon>
        <taxon>organismal metagenomes</taxon>
    </lineage>
</organism>
<name>A0A6C0HE66_9ZZZZ</name>
<evidence type="ECO:0000313" key="1">
    <source>
        <dbReference type="EMBL" id="QHT78657.1"/>
    </source>
</evidence>
<dbReference type="AlphaFoldDB" id="A0A6C0HE66"/>
<protein>
    <submittedName>
        <fullName evidence="1">Uncharacterized protein</fullName>
    </submittedName>
</protein>
<sequence length="560" mass="66193">MSDPTNKKNKERTNISGFTFDKPEVHTLVVKLDVKDFQLFEQFMDLSIDDNGRDLIIKELQRRDPLLLNELYNNNLCSYIENPSGSLKNNLFYMMKHPLIDFLKRIQILETISTYDTKSQSKTYETMIDLIYDVSSYNIEQQKQLNVSTTVLFDTIKNMMKKPFVKQIFEKLSEEEIRQQRLIQSFINIFNSQYLNEDFKYKLFDSLKKDVDILKNIKFVVSMLLVLYSFINYQYNLFICQYLLENNHIQKEHLIHLVEIAKRDPGSREKSENENCIADIADFLISEKIENYSSLDLKEFKQIGLQLFENIKWDASIKHKNIYNNKQNIHSINIDKSIKPFFEKLINMDFGERLPANIDDEKIHELIEEILKMCKDTIEKHNMKLDIVNNTQGIVKIERTIQRFILDNTVYTDKLVSLLHLLFRSYLYIMITNEGNEELLKRFTEELYEMADTCSTGHLVRLANIFSGYDVNMNMDVEDELKGCIFQRLTNIINSKSEEEQDKIYENTLSEEFMKILSKDLVGLINELEKEYVESKIISSTTLQELFRKYIGLFQTGEKV</sequence>
<reference evidence="1" key="1">
    <citation type="journal article" date="2020" name="Nature">
        <title>Giant virus diversity and host interactions through global metagenomics.</title>
        <authorList>
            <person name="Schulz F."/>
            <person name="Roux S."/>
            <person name="Paez-Espino D."/>
            <person name="Jungbluth S."/>
            <person name="Walsh D.A."/>
            <person name="Denef V.J."/>
            <person name="McMahon K.D."/>
            <person name="Konstantinidis K.T."/>
            <person name="Eloe-Fadrosh E.A."/>
            <person name="Kyrpides N.C."/>
            <person name="Woyke T."/>
        </authorList>
    </citation>
    <scope>NUCLEOTIDE SEQUENCE</scope>
    <source>
        <strain evidence="1">GVMAG-M-3300023179-92</strain>
    </source>
</reference>
<dbReference type="EMBL" id="MN739935">
    <property type="protein sequence ID" value="QHT78657.1"/>
    <property type="molecule type" value="Genomic_DNA"/>
</dbReference>
<proteinExistence type="predicted"/>
<accession>A0A6C0HE66</accession>